<dbReference type="AlphaFoldDB" id="I0I4W3"/>
<sequence>MKEIIELIQRHLDAHELPQAVDLIETHQGLLSKAPPKQRLTLLHNLPQRVRQTSPHLLALEAEALVEQGNLKEAVDIFDAARLLFLASNQKNDALRMALHLVRLHHLREDLGLARLYTRMVIELLRDPDIDDKTLEVDALLRVAILAPDIGLYAQGEELAKIALHVYERQGNAAGACDAALILFNFHNQTGRYQTSGSYLQRARQLQQIAGLGPSYQVAILNSDAHWHWYRGNLPEALELALQAIDLADRTEQPKQRIYNRLVAGNVARALGNFFTAQRWYDEAERLTHKIGFTLFLGWIDVHRAWLAILQEQYSAARSLLQRALLTHDYGQAMSFSVFQAVLYSLTGRFVEAVELLQRSLAFYQRTSDPLSVATLQLHLAFNFLQMKQQEKANQMLEAALGWMAEQRIDYLPHWWHPSIMATLCTHALAEGIYPHVAEQMAVKHLRGVIVRALQPLLGHADETVRRRAFDILENLNADPLSILGPIADETVRKTLGQLIASGRLAVAGLPALCQMLTTAERRNRPNPTLIAVFGLHVHGASRKQIADQLGISEAAVRNYITLVYKIFGLTYDPEYRRERLKMLRELARQAGFIPAEE</sequence>
<evidence type="ECO:0000313" key="1">
    <source>
        <dbReference type="EMBL" id="BAM00301.1"/>
    </source>
</evidence>
<dbReference type="KEGG" id="cap:CLDAP_22610"/>
<evidence type="ECO:0008006" key="3">
    <source>
        <dbReference type="Google" id="ProtNLM"/>
    </source>
</evidence>
<reference evidence="1 2" key="1">
    <citation type="submission" date="2012-02" db="EMBL/GenBank/DDBJ databases">
        <title>Complete genome sequence of Caldilinea aerophila DSM 14535 (= NBRC 102666).</title>
        <authorList>
            <person name="Oguchi A."/>
            <person name="Hosoyama A."/>
            <person name="Sekine M."/>
            <person name="Fukai R."/>
            <person name="Kato Y."/>
            <person name="Nakamura S."/>
            <person name="Hanada S."/>
            <person name="Yamazaki S."/>
            <person name="Fujita N."/>
        </authorList>
    </citation>
    <scope>NUCLEOTIDE SEQUENCE [LARGE SCALE GENOMIC DNA]</scope>
    <source>
        <strain evidence="2">DSM 14535 / JCM 11387 / NBRC 104270 / STL-6-O1</strain>
    </source>
</reference>
<dbReference type="InterPro" id="IPR036388">
    <property type="entry name" value="WH-like_DNA-bd_sf"/>
</dbReference>
<dbReference type="Gene3D" id="1.10.10.10">
    <property type="entry name" value="Winged helix-like DNA-binding domain superfamily/Winged helix DNA-binding domain"/>
    <property type="match status" value="1"/>
</dbReference>
<dbReference type="SUPFAM" id="SSF48452">
    <property type="entry name" value="TPR-like"/>
    <property type="match status" value="2"/>
</dbReference>
<dbReference type="EMBL" id="AP012337">
    <property type="protein sequence ID" value="BAM00301.1"/>
    <property type="molecule type" value="Genomic_DNA"/>
</dbReference>
<dbReference type="InterPro" id="IPR016032">
    <property type="entry name" value="Sig_transdc_resp-reg_C-effctor"/>
</dbReference>
<dbReference type="Gene3D" id="1.25.40.10">
    <property type="entry name" value="Tetratricopeptide repeat domain"/>
    <property type="match status" value="2"/>
</dbReference>
<dbReference type="Pfam" id="PF13424">
    <property type="entry name" value="TPR_12"/>
    <property type="match status" value="1"/>
</dbReference>
<name>I0I4W3_CALAS</name>
<proteinExistence type="predicted"/>
<organism evidence="1 2">
    <name type="scientific">Caldilinea aerophila (strain DSM 14535 / JCM 11387 / NBRC 104270 / STL-6-O1)</name>
    <dbReference type="NCBI Taxonomy" id="926550"/>
    <lineage>
        <taxon>Bacteria</taxon>
        <taxon>Bacillati</taxon>
        <taxon>Chloroflexota</taxon>
        <taxon>Caldilineae</taxon>
        <taxon>Caldilineales</taxon>
        <taxon>Caldilineaceae</taxon>
        <taxon>Caldilinea</taxon>
    </lineage>
</organism>
<dbReference type="GO" id="GO:0006355">
    <property type="term" value="P:regulation of DNA-templated transcription"/>
    <property type="evidence" value="ECO:0007669"/>
    <property type="project" value="InterPro"/>
</dbReference>
<accession>I0I4W3</accession>
<dbReference type="InterPro" id="IPR011990">
    <property type="entry name" value="TPR-like_helical_dom_sf"/>
</dbReference>
<dbReference type="eggNOG" id="COG2909">
    <property type="taxonomic scope" value="Bacteria"/>
</dbReference>
<dbReference type="Proteomes" id="UP000007880">
    <property type="component" value="Chromosome"/>
</dbReference>
<protein>
    <recommendedName>
        <fullName evidence="3">HTH luxR-type domain-containing protein</fullName>
    </recommendedName>
</protein>
<dbReference type="GO" id="GO:0003677">
    <property type="term" value="F:DNA binding"/>
    <property type="evidence" value="ECO:0007669"/>
    <property type="project" value="InterPro"/>
</dbReference>
<dbReference type="HOGENOM" id="CLU_456116_0_0_0"/>
<gene>
    <name evidence="1" type="ordered locus">CLDAP_22610</name>
</gene>
<evidence type="ECO:0000313" key="2">
    <source>
        <dbReference type="Proteomes" id="UP000007880"/>
    </source>
</evidence>
<dbReference type="eggNOG" id="COG2197">
    <property type="taxonomic scope" value="Bacteria"/>
</dbReference>
<dbReference type="SUPFAM" id="SSF46894">
    <property type="entry name" value="C-terminal effector domain of the bipartite response regulators"/>
    <property type="match status" value="1"/>
</dbReference>
<keyword evidence="2" id="KW-1185">Reference proteome</keyword>